<comment type="caution">
    <text evidence="1">The sequence shown here is derived from an EMBL/GenBank/DDBJ whole genome shotgun (WGS) entry which is preliminary data.</text>
</comment>
<dbReference type="InterPro" id="IPR036249">
    <property type="entry name" value="Thioredoxin-like_sf"/>
</dbReference>
<dbReference type="Proteomes" id="UP000053317">
    <property type="component" value="Unassembled WGS sequence"/>
</dbReference>
<evidence type="ECO:0000313" key="2">
    <source>
        <dbReference type="Proteomes" id="UP000053317"/>
    </source>
</evidence>
<dbReference type="OrthoDB" id="37297at2759"/>
<dbReference type="SUPFAM" id="SSF52833">
    <property type="entry name" value="Thioredoxin-like"/>
    <property type="match status" value="1"/>
</dbReference>
<dbReference type="AlphaFoldDB" id="A0A0G2EUX3"/>
<dbReference type="PANTHER" id="PTHR33875:SF2">
    <property type="entry name" value="ACR183CP"/>
    <property type="match status" value="1"/>
</dbReference>
<dbReference type="PANTHER" id="PTHR33875">
    <property type="entry name" value="OS09G0542200 PROTEIN"/>
    <property type="match status" value="1"/>
</dbReference>
<proteinExistence type="predicted"/>
<keyword evidence="2" id="KW-1185">Reference proteome</keyword>
<reference evidence="1 2" key="1">
    <citation type="submission" date="2015-05" db="EMBL/GenBank/DDBJ databases">
        <title>Distinctive expansion of gene families associated with plant cell wall degradation and secondary metabolism in the genomes of grapevine trunk pathogens.</title>
        <authorList>
            <person name="Lawrence D.P."/>
            <person name="Travadon R."/>
            <person name="Rolshausen P.E."/>
            <person name="Baumgartner K."/>
        </authorList>
    </citation>
    <scope>NUCLEOTIDE SEQUENCE [LARGE SCALE GENOMIC DNA]</scope>
    <source>
        <strain evidence="1">UCRPC4</strain>
    </source>
</reference>
<dbReference type="Gene3D" id="3.40.30.10">
    <property type="entry name" value="Glutaredoxin"/>
    <property type="match status" value="1"/>
</dbReference>
<dbReference type="EMBL" id="LCWF01000035">
    <property type="protein sequence ID" value="KKY26487.1"/>
    <property type="molecule type" value="Genomic_DNA"/>
</dbReference>
<accession>A0A0G2EUX3</accession>
<protein>
    <submittedName>
        <fullName evidence="1">Putative thioredoxin-like protein</fullName>
    </submittedName>
</protein>
<organism evidence="1 2">
    <name type="scientific">Phaeomoniella chlamydospora</name>
    <name type="common">Phaeoacremonium chlamydosporum</name>
    <dbReference type="NCBI Taxonomy" id="158046"/>
    <lineage>
        <taxon>Eukaryota</taxon>
        <taxon>Fungi</taxon>
        <taxon>Dikarya</taxon>
        <taxon>Ascomycota</taxon>
        <taxon>Pezizomycotina</taxon>
        <taxon>Eurotiomycetes</taxon>
        <taxon>Chaetothyriomycetidae</taxon>
        <taxon>Phaeomoniellales</taxon>
        <taxon>Phaeomoniellaceae</taxon>
        <taxon>Phaeomoniella</taxon>
    </lineage>
</organism>
<gene>
    <name evidence="1" type="ORF">UCRPC4_g01506</name>
</gene>
<sequence length="188" mass="21186">MAVPPKLAGTILPIALNKPHAKHTVELYVDYVCPFSAKLFKTIFHTVLPKISNSQHYTNNLQIILRPQIQSWHPTSTLTTESALAILKVAPDSFWQYSAALFDKQKEYFDIPTVNETRNDTYKRLAKLAKESVGANEEELYDLLKIPEKGDEGALNAGNGVTNDIKRIVKVWSHDRRGLDALEAVMVR</sequence>
<dbReference type="CDD" id="cd02972">
    <property type="entry name" value="DsbA_family"/>
    <property type="match status" value="1"/>
</dbReference>
<reference evidence="1 2" key="2">
    <citation type="submission" date="2015-05" db="EMBL/GenBank/DDBJ databases">
        <authorList>
            <person name="Morales-Cruz A."/>
            <person name="Amrine K.C."/>
            <person name="Cantu D."/>
        </authorList>
    </citation>
    <scope>NUCLEOTIDE SEQUENCE [LARGE SCALE GENOMIC DNA]</scope>
    <source>
        <strain evidence="1">UCRPC4</strain>
    </source>
</reference>
<name>A0A0G2EUX3_PHACM</name>
<evidence type="ECO:0000313" key="1">
    <source>
        <dbReference type="EMBL" id="KKY26487.1"/>
    </source>
</evidence>